<dbReference type="PROSITE" id="PS50011">
    <property type="entry name" value="PROTEIN_KINASE_DOM"/>
    <property type="match status" value="2"/>
</dbReference>
<dbReference type="PROSITE" id="PS00108">
    <property type="entry name" value="PROTEIN_KINASE_ST"/>
    <property type="match status" value="2"/>
</dbReference>
<comment type="similarity">
    <text evidence="2">Belongs to the RLP family.</text>
</comment>
<evidence type="ECO:0000256" key="15">
    <source>
        <dbReference type="ARBA" id="ARBA00023136"/>
    </source>
</evidence>
<dbReference type="PRINTS" id="PR00109">
    <property type="entry name" value="TYRKINASE"/>
</dbReference>
<evidence type="ECO:0000256" key="3">
    <source>
        <dbReference type="ARBA" id="ARBA00012513"/>
    </source>
</evidence>
<feature type="compositionally biased region" description="Basic and acidic residues" evidence="21">
    <location>
        <begin position="523"/>
        <end position="532"/>
    </location>
</feature>
<dbReference type="GO" id="GO:0001653">
    <property type="term" value="F:peptide receptor activity"/>
    <property type="evidence" value="ECO:0007669"/>
    <property type="project" value="UniProtKB-ARBA"/>
</dbReference>
<keyword evidence="10" id="KW-0677">Repeat</keyword>
<dbReference type="Pfam" id="PF13855">
    <property type="entry name" value="LRR_8"/>
    <property type="match status" value="1"/>
</dbReference>
<dbReference type="FunFam" id="3.30.200.20:FF:000618">
    <property type="entry name" value="Serine/threonine-protein kinase CTR1"/>
    <property type="match status" value="1"/>
</dbReference>
<dbReference type="STRING" id="4540.A0A3L6T4J3"/>
<keyword evidence="16" id="KW-0675">Receptor</keyword>
<dbReference type="InterPro" id="IPR051420">
    <property type="entry name" value="Ser_Thr_Kinases_DiverseReg"/>
</dbReference>
<evidence type="ECO:0000256" key="16">
    <source>
        <dbReference type="ARBA" id="ARBA00023170"/>
    </source>
</evidence>
<feature type="region of interest" description="Disordered" evidence="21">
    <location>
        <begin position="889"/>
        <end position="910"/>
    </location>
</feature>
<dbReference type="PRINTS" id="PR00019">
    <property type="entry name" value="LEURICHRPT"/>
</dbReference>
<dbReference type="Gene3D" id="3.80.10.10">
    <property type="entry name" value="Ribonuclease Inhibitor"/>
    <property type="match status" value="2"/>
</dbReference>
<dbReference type="GO" id="GO:0005886">
    <property type="term" value="C:plasma membrane"/>
    <property type="evidence" value="ECO:0007669"/>
    <property type="project" value="UniProtKB-SubCell"/>
</dbReference>
<dbReference type="FunFam" id="3.80.10.10:FF:000213">
    <property type="entry name" value="Tyrosine-sulfated glycopeptide receptor 1"/>
    <property type="match status" value="1"/>
</dbReference>
<dbReference type="Pfam" id="PF00560">
    <property type="entry name" value="LRR_1"/>
    <property type="match status" value="2"/>
</dbReference>
<feature type="compositionally biased region" description="Polar residues" evidence="21">
    <location>
        <begin position="317"/>
        <end position="327"/>
    </location>
</feature>
<evidence type="ECO:0000256" key="11">
    <source>
        <dbReference type="ARBA" id="ARBA00022741"/>
    </source>
</evidence>
<evidence type="ECO:0000256" key="5">
    <source>
        <dbReference type="ARBA" id="ARBA00022527"/>
    </source>
</evidence>
<feature type="region of interest" description="Disordered" evidence="21">
    <location>
        <begin position="74"/>
        <end position="94"/>
    </location>
</feature>
<keyword evidence="15" id="KW-0472">Membrane</keyword>
<dbReference type="Proteomes" id="UP000275267">
    <property type="component" value="Unassembled WGS sequence"/>
</dbReference>
<dbReference type="CDD" id="cd13999">
    <property type="entry name" value="STKc_MAP3K-like"/>
    <property type="match status" value="1"/>
</dbReference>
<dbReference type="InterPro" id="IPR008271">
    <property type="entry name" value="Ser/Thr_kinase_AS"/>
</dbReference>
<keyword evidence="13 20" id="KW-0067">ATP-binding</keyword>
<organism evidence="23 24">
    <name type="scientific">Panicum miliaceum</name>
    <name type="common">Proso millet</name>
    <name type="synonym">Broomcorn millet</name>
    <dbReference type="NCBI Taxonomy" id="4540"/>
    <lineage>
        <taxon>Eukaryota</taxon>
        <taxon>Viridiplantae</taxon>
        <taxon>Streptophyta</taxon>
        <taxon>Embryophyta</taxon>
        <taxon>Tracheophyta</taxon>
        <taxon>Spermatophyta</taxon>
        <taxon>Magnoliopsida</taxon>
        <taxon>Liliopsida</taxon>
        <taxon>Poales</taxon>
        <taxon>Poaceae</taxon>
        <taxon>PACMAD clade</taxon>
        <taxon>Panicoideae</taxon>
        <taxon>Panicodae</taxon>
        <taxon>Paniceae</taxon>
        <taxon>Panicinae</taxon>
        <taxon>Panicum</taxon>
        <taxon>Panicum sect. Panicum</taxon>
    </lineage>
</organism>
<feature type="region of interest" description="Disordered" evidence="21">
    <location>
        <begin position="311"/>
        <end position="332"/>
    </location>
</feature>
<feature type="region of interest" description="Disordered" evidence="21">
    <location>
        <begin position="510"/>
        <end position="599"/>
    </location>
</feature>
<dbReference type="CDD" id="cd06410">
    <property type="entry name" value="PB1_UP2"/>
    <property type="match status" value="1"/>
</dbReference>
<dbReference type="InterPro" id="IPR003591">
    <property type="entry name" value="Leu-rich_rpt_typical-subtyp"/>
</dbReference>
<keyword evidence="14" id="KW-1133">Transmembrane helix</keyword>
<keyword evidence="5" id="KW-0723">Serine/threonine-protein kinase</keyword>
<keyword evidence="7" id="KW-0433">Leucine-rich repeat</keyword>
<dbReference type="PANTHER" id="PTHR48005:SF62">
    <property type="entry name" value="OS02G0116700 PROTEIN"/>
    <property type="match status" value="1"/>
</dbReference>
<keyword evidence="24" id="KW-1185">Reference proteome</keyword>
<evidence type="ECO:0000313" key="23">
    <source>
        <dbReference type="EMBL" id="RLN33092.1"/>
    </source>
</evidence>
<dbReference type="FunFam" id="1.10.510.10:FF:000309">
    <property type="entry name" value="Leucine-rich repeat receptor-like protein kinase"/>
    <property type="match status" value="1"/>
</dbReference>
<keyword evidence="8" id="KW-0808">Transferase</keyword>
<dbReference type="Pfam" id="PF07714">
    <property type="entry name" value="PK_Tyr_Ser-Thr"/>
    <property type="match status" value="1"/>
</dbReference>
<evidence type="ECO:0000256" key="17">
    <source>
        <dbReference type="ARBA" id="ARBA00023180"/>
    </source>
</evidence>
<evidence type="ECO:0000259" key="22">
    <source>
        <dbReference type="PROSITE" id="PS50011"/>
    </source>
</evidence>
<dbReference type="Pfam" id="PF12799">
    <property type="entry name" value="LRR_4"/>
    <property type="match status" value="1"/>
</dbReference>
<keyword evidence="9" id="KW-0812">Transmembrane</keyword>
<evidence type="ECO:0000256" key="13">
    <source>
        <dbReference type="ARBA" id="ARBA00022840"/>
    </source>
</evidence>
<dbReference type="CDD" id="cd14066">
    <property type="entry name" value="STKc_IRAK"/>
    <property type="match status" value="1"/>
</dbReference>
<dbReference type="Gene3D" id="1.10.510.10">
    <property type="entry name" value="Transferase(Phosphotransferase) domain 1"/>
    <property type="match status" value="2"/>
</dbReference>
<dbReference type="SUPFAM" id="SSF52058">
    <property type="entry name" value="L domain-like"/>
    <property type="match status" value="1"/>
</dbReference>
<dbReference type="InterPro" id="IPR025875">
    <property type="entry name" value="Leu-rich_rpt_4"/>
</dbReference>
<evidence type="ECO:0000256" key="19">
    <source>
        <dbReference type="ARBA" id="ARBA00048679"/>
    </source>
</evidence>
<evidence type="ECO:0000256" key="6">
    <source>
        <dbReference type="ARBA" id="ARBA00022553"/>
    </source>
</evidence>
<dbReference type="GO" id="GO:0031347">
    <property type="term" value="P:regulation of defense response"/>
    <property type="evidence" value="ECO:0007669"/>
    <property type="project" value="UniProtKB-ARBA"/>
</dbReference>
<dbReference type="SUPFAM" id="SSF54277">
    <property type="entry name" value="CAD &amp; PB1 domains"/>
    <property type="match status" value="1"/>
</dbReference>
<comment type="catalytic activity">
    <reaction evidence="19">
        <text>L-seryl-[protein] + ATP = O-phospho-L-seryl-[protein] + ADP + H(+)</text>
        <dbReference type="Rhea" id="RHEA:17989"/>
        <dbReference type="Rhea" id="RHEA-COMP:9863"/>
        <dbReference type="Rhea" id="RHEA-COMP:11604"/>
        <dbReference type="ChEBI" id="CHEBI:15378"/>
        <dbReference type="ChEBI" id="CHEBI:29999"/>
        <dbReference type="ChEBI" id="CHEBI:30616"/>
        <dbReference type="ChEBI" id="CHEBI:83421"/>
        <dbReference type="ChEBI" id="CHEBI:456216"/>
        <dbReference type="EC" id="2.7.11.1"/>
    </reaction>
</comment>
<dbReference type="Gene3D" id="3.10.20.90">
    <property type="entry name" value="Phosphatidylinositol 3-kinase Catalytic Subunit, Chain A, domain 1"/>
    <property type="match status" value="1"/>
</dbReference>
<evidence type="ECO:0000256" key="7">
    <source>
        <dbReference type="ARBA" id="ARBA00022614"/>
    </source>
</evidence>
<dbReference type="PROSITE" id="PS00107">
    <property type="entry name" value="PROTEIN_KINASE_ATP"/>
    <property type="match status" value="1"/>
</dbReference>
<feature type="region of interest" description="Disordered" evidence="21">
    <location>
        <begin position="425"/>
        <end position="464"/>
    </location>
</feature>
<reference evidence="24" key="1">
    <citation type="journal article" date="2019" name="Nat. Commun.">
        <title>The genome of broomcorn millet.</title>
        <authorList>
            <person name="Zou C."/>
            <person name="Miki D."/>
            <person name="Li D."/>
            <person name="Tang Q."/>
            <person name="Xiao L."/>
            <person name="Rajput S."/>
            <person name="Deng P."/>
            <person name="Jia W."/>
            <person name="Huang R."/>
            <person name="Zhang M."/>
            <person name="Sun Y."/>
            <person name="Hu J."/>
            <person name="Fu X."/>
            <person name="Schnable P.S."/>
            <person name="Li F."/>
            <person name="Zhang H."/>
            <person name="Feng B."/>
            <person name="Zhu X."/>
            <person name="Liu R."/>
            <person name="Schnable J.C."/>
            <person name="Zhu J.-K."/>
            <person name="Zhang H."/>
        </authorList>
    </citation>
    <scope>NUCLEOTIDE SEQUENCE [LARGE SCALE GENOMIC DNA]</scope>
</reference>
<evidence type="ECO:0000256" key="20">
    <source>
        <dbReference type="PROSITE-ProRule" id="PRU10141"/>
    </source>
</evidence>
<evidence type="ECO:0000256" key="10">
    <source>
        <dbReference type="ARBA" id="ARBA00022737"/>
    </source>
</evidence>
<evidence type="ECO:0000256" key="1">
    <source>
        <dbReference type="ARBA" id="ARBA00004162"/>
    </source>
</evidence>
<evidence type="ECO:0000256" key="4">
    <source>
        <dbReference type="ARBA" id="ARBA00022475"/>
    </source>
</evidence>
<dbReference type="FunFam" id="3.30.200.20:FF:000125">
    <property type="entry name" value="Protein STRUBBELIG-RECEPTOR FAMILY 8"/>
    <property type="match status" value="1"/>
</dbReference>
<sequence length="1776" mass="195881">MGEGYAYLQIKVILSHLLRNFELELVSPFPETEDMISMRHKGEVMVSHLKSSDMDWPGHVFNICQQKPQKQLPTYAPFSDTSSTPGSHKRFPPNPYQVQPRKIKFICNFGGTFLPRPSDGELRYVGGERHLVQINRDMSWHELTCKTTKLIRRDHTIKYHLPGEQLNMLISITSDDDLRNMIDECIVLEANRERLTMYLFSAKDDEHNVHFLVARSSDAEKEAQFIALINGLTRPTVASRMQSLGSTSTNDLDQVIIGIKEDRLPAGTEEEDSLYIKAKSSQRVVVELPKTSSGPLEKTFPTPNFLTRVAKKDKAQNSEGNLSTSGRKISGVHFSPSVPSESIIAAQSGGGSDQGVSRHQPELQRTTTIIIEKGHQVPGAQEKGPPRKEMLIPLENSNVNQLWSNSNNNSPTPHTRRAAYEMPVSLSRGPEQTANQQTSSNNNKKPGRHNSQEEVMSHVAQEPPMKNKNYQLQNKMEMPAHGSESATPMQCHDDMGISSNQHTLEKLVATNSRTKQQPAVPITDDKTAELKPHTLVRPSSERQQERSSSPKPDESSEMIKSRSVGANRNSPQIIIPSQEVKDNTVPELEEHETKNSEQGLPETVALGRSLTSNVQIISNEDLEDLREMGSGAFGTVFHGKWKGTDVAIKRIKNSCFMLPSAQADKLLTEFWREAAIISKLHHPNILALYGVVNNGPGATLATVTEYMVNGSLKKVLLRKDKYLDWHKRIMLAMDAAIGMEYLHSKDIVHFDLKCDNLLVNVKDPSRPICKVADFGLSKMKQATLVSGGMRGTLPWMAPELLTMSGTKVSEKIDVYSFGIVMWEILTGEDPYDGMHYGGVIGGILSNTLRPPVPASCPPEWRKLMEQCWSTEPERRPSFTEVASRLRAILEASQRGPARRNNGDAAEPKESRNDGVLTHLVPYCHVTMCLAICRQNEAGPGLRRVKLGGERARRLAGALPSSPANATPPLCAATLRDLSLASNAFTGALPAALFDLAGLRSLSLASNGLTGQVTSRLADLKNLTFLDLSGNRFSGHLPDVFGGLASLENLAAHSNGFSGPLPPSLSQLSSLRVLDLRNNSLSGPIARVNFSGMPFLASVDLATNNLNGTLPVSLAGCQDLKSLSLAKNRPTGQLPQDYSRLASLSMLSLSNNSLHNISGALAVLGACKNLTTLILTKNFIGEELPGDGVSGFGSMEVLALGDCGLRGRVPEWLNQCKKLEVLDLSWNQLVGTIPSWIGDFEYLSYLDLSNNTLVGEIPKSLTQLKSLVASRQSPGMAFTSMPLYLKHNRSTSGRQYNQLSNFPPSLFLNDNGLNGTIWPEFGNLRELHVLDLSNNFISGSIPYALSRMENLEVLDLSSNNLNGSISSSLTELTFLSKFSVAHNHLVGQIPNGGQFFTFSNSSFEGNPGLCRSGSCNLNLSVETPHDKEMQPAGSTRNRKNKILGVSICIGLALAREVSAIDYEDTEDSCHELCDSYSKPVLFFQNSAVKELTVSDLVRSTNNFDQANIIGCGGFGLVYKAYLPDGTKAAVKRLSGDCGQMEREFRAEVEALSQAQHKNLVTLRGYCRYGKDRLLIYSYMENGSLDYWLHERSDGGYMLKWESRHRIARGSARGLAYLHRVCEPNIIHRDVKSSNILLNEHFEACLADFGLARLIQPYDTHVTTGLVGILGYIPPEYSQSVIATPKGDVFSFGVVLLELLTGKRPVDVSKSKGSRDLISWVLQMKSEKKEEQIFDRLIWSKAHEKQLLWVLEIACKCTSADPRQRPSIEEVVSCLDNV</sequence>
<dbReference type="InterPro" id="IPR017441">
    <property type="entry name" value="Protein_kinase_ATP_BS"/>
</dbReference>
<dbReference type="GO" id="GO:0004674">
    <property type="term" value="F:protein serine/threonine kinase activity"/>
    <property type="evidence" value="ECO:0007669"/>
    <property type="project" value="UniProtKB-KW"/>
</dbReference>
<proteinExistence type="inferred from homology"/>
<comment type="caution">
    <text evidence="23">The sequence shown here is derived from an EMBL/GenBank/DDBJ whole genome shotgun (WGS) entry which is preliminary data.</text>
</comment>
<evidence type="ECO:0000256" key="21">
    <source>
        <dbReference type="SAM" id="MobiDB-lite"/>
    </source>
</evidence>
<dbReference type="GO" id="GO:0005524">
    <property type="term" value="F:ATP binding"/>
    <property type="evidence" value="ECO:0007669"/>
    <property type="project" value="UniProtKB-UniRule"/>
</dbReference>
<dbReference type="Pfam" id="PF00564">
    <property type="entry name" value="PB1"/>
    <property type="match status" value="1"/>
</dbReference>
<gene>
    <name evidence="23" type="ORF">C2845_PM03G17770</name>
</gene>
<dbReference type="SMART" id="SM00369">
    <property type="entry name" value="LRR_TYP"/>
    <property type="match status" value="6"/>
</dbReference>
<dbReference type="Pfam" id="PF00069">
    <property type="entry name" value="Pkinase"/>
    <property type="match status" value="1"/>
</dbReference>
<evidence type="ECO:0000256" key="14">
    <source>
        <dbReference type="ARBA" id="ARBA00022989"/>
    </source>
</evidence>
<dbReference type="Gene3D" id="3.30.200.20">
    <property type="entry name" value="Phosphorylase Kinase, domain 1"/>
    <property type="match status" value="2"/>
</dbReference>
<feature type="binding site" evidence="20">
    <location>
        <position position="1530"/>
    </location>
    <ligand>
        <name>ATP</name>
        <dbReference type="ChEBI" id="CHEBI:30616"/>
    </ligand>
</feature>
<feature type="domain" description="Protein kinase" evidence="22">
    <location>
        <begin position="1502"/>
        <end position="1776"/>
    </location>
</feature>
<feature type="domain" description="Protein kinase" evidence="22">
    <location>
        <begin position="622"/>
        <end position="889"/>
    </location>
</feature>
<name>A0A3L6T4J3_PANMI</name>
<dbReference type="SMART" id="SM00666">
    <property type="entry name" value="PB1"/>
    <property type="match status" value="1"/>
</dbReference>
<feature type="compositionally biased region" description="Low complexity" evidence="21">
    <location>
        <begin position="432"/>
        <end position="443"/>
    </location>
</feature>
<protein>
    <recommendedName>
        <fullName evidence="3">non-specific serine/threonine protein kinase</fullName>
        <ecNumber evidence="3">2.7.11.1</ecNumber>
    </recommendedName>
</protein>
<dbReference type="SUPFAM" id="SSF52047">
    <property type="entry name" value="RNI-like"/>
    <property type="match status" value="1"/>
</dbReference>
<evidence type="ECO:0000256" key="9">
    <source>
        <dbReference type="ARBA" id="ARBA00022692"/>
    </source>
</evidence>
<dbReference type="InterPro" id="IPR032675">
    <property type="entry name" value="LRR_dom_sf"/>
</dbReference>
<keyword evidence="6" id="KW-0597">Phosphoprotein</keyword>
<evidence type="ECO:0000256" key="12">
    <source>
        <dbReference type="ARBA" id="ARBA00022777"/>
    </source>
</evidence>
<dbReference type="InterPro" id="IPR000719">
    <property type="entry name" value="Prot_kinase_dom"/>
</dbReference>
<evidence type="ECO:0000256" key="18">
    <source>
        <dbReference type="ARBA" id="ARBA00047899"/>
    </source>
</evidence>
<comment type="subcellular location">
    <subcellularLocation>
        <location evidence="1">Cell membrane</location>
        <topology evidence="1">Single-pass membrane protein</topology>
    </subcellularLocation>
</comment>
<accession>A0A3L6T4J3</accession>
<dbReference type="InterPro" id="IPR011009">
    <property type="entry name" value="Kinase-like_dom_sf"/>
</dbReference>
<dbReference type="InterPro" id="IPR001611">
    <property type="entry name" value="Leu-rich_rpt"/>
</dbReference>
<dbReference type="SMART" id="SM00365">
    <property type="entry name" value="LRR_SD22"/>
    <property type="match status" value="5"/>
</dbReference>
<comment type="catalytic activity">
    <reaction evidence="18">
        <text>L-threonyl-[protein] + ATP = O-phospho-L-threonyl-[protein] + ADP + H(+)</text>
        <dbReference type="Rhea" id="RHEA:46608"/>
        <dbReference type="Rhea" id="RHEA-COMP:11060"/>
        <dbReference type="Rhea" id="RHEA-COMP:11605"/>
        <dbReference type="ChEBI" id="CHEBI:15378"/>
        <dbReference type="ChEBI" id="CHEBI:30013"/>
        <dbReference type="ChEBI" id="CHEBI:30616"/>
        <dbReference type="ChEBI" id="CHEBI:61977"/>
        <dbReference type="ChEBI" id="CHEBI:456216"/>
        <dbReference type="EC" id="2.7.11.1"/>
    </reaction>
</comment>
<keyword evidence="4" id="KW-1003">Cell membrane</keyword>
<evidence type="ECO:0000256" key="2">
    <source>
        <dbReference type="ARBA" id="ARBA00009592"/>
    </source>
</evidence>
<dbReference type="PROSITE" id="PS51450">
    <property type="entry name" value="LRR"/>
    <property type="match status" value="1"/>
</dbReference>
<dbReference type="PANTHER" id="PTHR48005">
    <property type="entry name" value="LEUCINE RICH REPEAT KINASE 2"/>
    <property type="match status" value="1"/>
</dbReference>
<keyword evidence="11 20" id="KW-0547">Nucleotide-binding</keyword>
<dbReference type="InterPro" id="IPR000270">
    <property type="entry name" value="PB1_dom"/>
</dbReference>
<dbReference type="InterPro" id="IPR001245">
    <property type="entry name" value="Ser-Thr/Tyr_kinase_cat_dom"/>
</dbReference>
<keyword evidence="17" id="KW-0325">Glycoprotein</keyword>
<dbReference type="SMART" id="SM00220">
    <property type="entry name" value="S_TKc"/>
    <property type="match status" value="2"/>
</dbReference>
<evidence type="ECO:0000313" key="24">
    <source>
        <dbReference type="Proteomes" id="UP000275267"/>
    </source>
</evidence>
<dbReference type="SUPFAM" id="SSF56112">
    <property type="entry name" value="Protein kinase-like (PK-like)"/>
    <property type="match status" value="2"/>
</dbReference>
<feature type="compositionally biased region" description="Basic and acidic residues" evidence="21">
    <location>
        <begin position="551"/>
        <end position="560"/>
    </location>
</feature>
<keyword evidence="12" id="KW-0418">Kinase</keyword>
<evidence type="ECO:0000256" key="8">
    <source>
        <dbReference type="ARBA" id="ARBA00022679"/>
    </source>
</evidence>
<dbReference type="EMBL" id="PQIB02000002">
    <property type="protein sequence ID" value="RLN33092.1"/>
    <property type="molecule type" value="Genomic_DNA"/>
</dbReference>
<dbReference type="EC" id="2.7.11.1" evidence="3"/>
<dbReference type="OrthoDB" id="4062651at2759"/>